<feature type="compositionally biased region" description="Basic and acidic residues" evidence="1">
    <location>
        <begin position="1118"/>
        <end position="1132"/>
    </location>
</feature>
<feature type="compositionally biased region" description="Low complexity" evidence="1">
    <location>
        <begin position="831"/>
        <end position="843"/>
    </location>
</feature>
<feature type="compositionally biased region" description="Basic and acidic residues" evidence="1">
    <location>
        <begin position="1005"/>
        <end position="1022"/>
    </location>
</feature>
<feature type="compositionally biased region" description="Basic residues" evidence="1">
    <location>
        <begin position="723"/>
        <end position="732"/>
    </location>
</feature>
<feature type="compositionally biased region" description="Basic and acidic residues" evidence="1">
    <location>
        <begin position="1044"/>
        <end position="1083"/>
    </location>
</feature>
<dbReference type="WBParaSite" id="MBELARI_LOCUS10956">
    <property type="protein sequence ID" value="MBELARI_LOCUS10956"/>
    <property type="gene ID" value="MBELARI_LOCUS10956"/>
</dbReference>
<evidence type="ECO:0000313" key="2">
    <source>
        <dbReference type="Proteomes" id="UP000887575"/>
    </source>
</evidence>
<feature type="region of interest" description="Disordered" evidence="1">
    <location>
        <begin position="680"/>
        <end position="843"/>
    </location>
</feature>
<sequence length="1329" mass="147545">MAPLKVSTSTNYEIDPLELELTMEKIRQTASKITWEGLAGALRRNMMDKRSNLDINDRLDIQRALAIFRKSLPIEETSDLSIKLRQLADGLECQFLVEPGLVFIKNADVAIEITVEASEVKSAKIAYFQAAPLYFAEFRELVAKNEWEKVRNGVHSVLASISSFHAQERSEVAHALSVFETWIASQGLAKQGCDPTSFNKLPLGALLPRSPLRPARLLFAADPTYAQKFEQPEFDLEKNSESLPYFEILVTPCDQETNLPFGVAGTEWTTQKTMKACFTLKFSSPFIFSADVWRSLQRFLAKPSSIREHVNLYRYLSGYDMKKNEFLLRASLNGEQFYYFEISNTELYDESDVIVNELHLIDGRDLKKVLNLVRTQFSHNTFYKSLLAWTIGHKRKTTYSLLRIQTSLSTKCFEFTFGTGLNLSIVRIFENNGEWIVQSEGTDGHSDDDLLDKRATALFEKCWSLPILLRHIIQARDIKFEAINSNKRLDDDEAMDTDIKENDLLQSDKVASSWLQCSHHHQKKRKREQFDFTIEDPLMTDGTEPAGLLELWKERDERPVELIPPQEPCRSARRGGRDLALDALASSRTAHRLVSDTTLQNNAVSDLDEIARLAQNLDEDYTRVGVSTPTSAYPYFGGSGVSPRGYHSHSYMNMPGGGQLSPLENARQKMNAVVTGNEMYDFPDETSSQGSFPSPHYGSTGFNTPSYMSASASPLGASFRGQPTKRRGRGRRSGNVGDREGSVESPGPPTARKTRGSSTGQRRGGRGVRKSVGPEHTVFDQRPPLMRTFSDAPYSNEPPTPFSTGSSSHSPFVEESDSDEETDPPKYIPGASHAQHHQQQLSSSSIITATVAPSPAALAAQSVVVPPVSQPLNSNFGSVSPKSRKLSMDLISGKPSPSISSTLTPTTTASPFPSLSSMPPAPKPKAFSDLYDDGIDSPPPPLSANEGSSDGQATPTQPPHIQPSPSVTISPIERKPSILQSPVRAFNSFEAALAMGDMPTSKESSSTRDGKLIIKIPKDPKTTRGSPSVESMKSKSLKLISMTDKSEKKEREKEKDSREKEREKEKKGRRESIDKDPNEKKDLVAGIKTTKTISDEKRKRKLEREREETRREHKKNKLEKPDKERDKEKKDSSIVPTPPLPFMQSLSSFKIPKKTTTEPEKESPNPPTLSSATVSGFSARDSSQRDSREQRDPRERDRERPKEKSGPPKLPPMRPHPGMAGMPPMSRVPPSRTADPSLIPLPPAGPSSGNYFNRKPLVDPQRKPSGPHLGQRPTPASQPGQQPYRWAPPIDRDRTGAVVPISALPTPASPSPEPIADPDSPDALKIVDD</sequence>
<feature type="compositionally biased region" description="Basic and acidic residues" evidence="1">
    <location>
        <begin position="1093"/>
        <end position="1111"/>
    </location>
</feature>
<feature type="region of interest" description="Disordered" evidence="1">
    <location>
        <begin position="887"/>
        <end position="979"/>
    </location>
</feature>
<name>A0AAF3EAL7_9BILA</name>
<evidence type="ECO:0000313" key="3">
    <source>
        <dbReference type="WBParaSite" id="MBELARI_LOCUS10956"/>
    </source>
</evidence>
<feature type="compositionally biased region" description="Basic and acidic residues" evidence="1">
    <location>
        <begin position="1182"/>
        <end position="1206"/>
    </location>
</feature>
<protein>
    <submittedName>
        <fullName evidence="3">Mediator complex subunit 1</fullName>
    </submittedName>
</protein>
<keyword evidence="2" id="KW-1185">Reference proteome</keyword>
<accession>A0AAF3EAL7</accession>
<feature type="region of interest" description="Disordered" evidence="1">
    <location>
        <begin position="994"/>
        <end position="1329"/>
    </location>
</feature>
<reference evidence="3" key="1">
    <citation type="submission" date="2024-02" db="UniProtKB">
        <authorList>
            <consortium name="WormBaseParasite"/>
        </authorList>
    </citation>
    <scope>IDENTIFICATION</scope>
</reference>
<feature type="compositionally biased region" description="Polar residues" evidence="1">
    <location>
        <begin position="700"/>
        <end position="712"/>
    </location>
</feature>
<organism evidence="2 3">
    <name type="scientific">Mesorhabditis belari</name>
    <dbReference type="NCBI Taxonomy" id="2138241"/>
    <lineage>
        <taxon>Eukaryota</taxon>
        <taxon>Metazoa</taxon>
        <taxon>Ecdysozoa</taxon>
        <taxon>Nematoda</taxon>
        <taxon>Chromadorea</taxon>
        <taxon>Rhabditida</taxon>
        <taxon>Rhabditina</taxon>
        <taxon>Rhabditomorpha</taxon>
        <taxon>Rhabditoidea</taxon>
        <taxon>Rhabditidae</taxon>
        <taxon>Mesorhabditinae</taxon>
        <taxon>Mesorhabditis</taxon>
    </lineage>
</organism>
<feature type="compositionally biased region" description="Polar residues" evidence="1">
    <location>
        <begin position="945"/>
        <end position="955"/>
    </location>
</feature>
<feature type="compositionally biased region" description="Low complexity" evidence="1">
    <location>
        <begin position="895"/>
        <end position="917"/>
    </location>
</feature>
<dbReference type="Proteomes" id="UP000887575">
    <property type="component" value="Unassembled WGS sequence"/>
</dbReference>
<proteinExistence type="predicted"/>
<evidence type="ECO:0000256" key="1">
    <source>
        <dbReference type="SAM" id="MobiDB-lite"/>
    </source>
</evidence>